<reference evidence="1" key="1">
    <citation type="submission" date="2018-11" db="EMBL/GenBank/DDBJ databases">
        <title>A distinct lineage of giant viruses engineers rhodopsin photosystems in predatory marine eukaryotes.</title>
        <authorList>
            <person name="Needham D.M."/>
            <person name="Yoshizawa S."/>
            <person name="Hosaka T."/>
            <person name="Poirier C."/>
            <person name="Choi C.-J."/>
            <person name="Hehenberger E."/>
            <person name="Irwin N.A.T."/>
            <person name="Wilken S."/>
            <person name="Yung C.-M."/>
            <person name="Bachy C."/>
            <person name="Kurihara R."/>
            <person name="Nakajima Y."/>
            <person name="Kojima K."/>
            <person name="Kimura-Someya T."/>
            <person name="Leonard G."/>
            <person name="Malmstrom R.R."/>
            <person name="Mende D."/>
            <person name="Olson D.K."/>
            <person name="Sudo Y."/>
            <person name="Sudek S."/>
            <person name="Richards T.A."/>
            <person name="DeLong E.F."/>
            <person name="Keeling P.J."/>
            <person name="Santoro A.E."/>
            <person name="Shirouzu M."/>
            <person name="Iwasaki W."/>
            <person name="Worden A.Z."/>
        </authorList>
    </citation>
    <scope>NUCLEOTIDE SEQUENCE</scope>
</reference>
<evidence type="ECO:0000313" key="1">
    <source>
        <dbReference type="EMBL" id="QDY52299.1"/>
    </source>
</evidence>
<protein>
    <submittedName>
        <fullName evidence="1">Phytanoyl-CoA dioxygenase</fullName>
    </submittedName>
</protein>
<dbReference type="Pfam" id="PF05721">
    <property type="entry name" value="PhyH"/>
    <property type="match status" value="1"/>
</dbReference>
<accession>A0A5B8HW53</accession>
<organism evidence="1">
    <name type="scientific">Mimiviridae sp. ChoanoV1</name>
    <dbReference type="NCBI Taxonomy" id="2596887"/>
    <lineage>
        <taxon>Viruses</taxon>
        <taxon>Varidnaviria</taxon>
        <taxon>Bamfordvirae</taxon>
        <taxon>Nucleocytoviricota</taxon>
        <taxon>Megaviricetes</taxon>
        <taxon>Imitervirales</taxon>
        <taxon>Schizomimiviridae</taxon>
    </lineage>
</organism>
<keyword evidence="1" id="KW-0560">Oxidoreductase</keyword>
<keyword evidence="1" id="KW-0223">Dioxygenase</keyword>
<gene>
    <name evidence="1" type="ORF">6_11</name>
</gene>
<dbReference type="GO" id="GO:0051213">
    <property type="term" value="F:dioxygenase activity"/>
    <property type="evidence" value="ECO:0007669"/>
    <property type="project" value="UniProtKB-KW"/>
</dbReference>
<dbReference type="PANTHER" id="PTHR31630">
    <property type="entry name" value="PHYTANOYL-COA DIOXYGENASE-RELATED-RELATED"/>
    <property type="match status" value="1"/>
</dbReference>
<dbReference type="PANTHER" id="PTHR31630:SF6">
    <property type="entry name" value="PHYTANOYL-COA DIOXYGENASE-RELATED"/>
    <property type="match status" value="1"/>
</dbReference>
<dbReference type="SUPFAM" id="SSF51197">
    <property type="entry name" value="Clavaminate synthase-like"/>
    <property type="match status" value="1"/>
</dbReference>
<dbReference type="EMBL" id="MK250090">
    <property type="protein sequence ID" value="QDY52299.1"/>
    <property type="molecule type" value="Genomic_DNA"/>
</dbReference>
<name>A0A5B8HW53_9VIRU</name>
<dbReference type="InterPro" id="IPR008775">
    <property type="entry name" value="Phytyl_CoA_dOase-like"/>
</dbReference>
<dbReference type="Gene3D" id="2.60.120.620">
    <property type="entry name" value="q2cbj1_9rhob like domain"/>
    <property type="match status" value="1"/>
</dbReference>
<proteinExistence type="predicted"/>
<sequence>MFTINAKNTILQYGNEGYVAKSPSQVLEILKEKGVAVLHNVLTPEECGNMNDGMWNTVEHLTSGLKDPVKRDDPGTYNGIFDLGLKHGGLIQHHQWAHAQYVWDVRQNPSVADVYKELYGYDLLVSFDGVNVSLGNVMSGRKRGFYRGKSWLHTDQQLSDSSFKCVQSWVTANDINPGDATLRFLSGSHSLHEKLAEEFDLKGVKEDWFIFEKAHLDWFKEQGCVDTCITCPAGSQVFWDSRTVHSGIEYLEDSDFPDRTTEHNFRNVVYVCFDKKQNTTLLKRKRILDPNDSWRLRSASHWPNKMKLFGQYPRNYGNTPPTGCTQTDENKHWSFIPEMPMPELTDYGNQIAMG</sequence>